<dbReference type="EMBL" id="UEYP01000007">
    <property type="protein sequence ID" value="SSC68475.1"/>
    <property type="molecule type" value="Genomic_DNA"/>
</dbReference>
<protein>
    <submittedName>
        <fullName evidence="1">Uncharacterized protein</fullName>
    </submittedName>
</protein>
<evidence type="ECO:0000313" key="2">
    <source>
        <dbReference type="Proteomes" id="UP000254764"/>
    </source>
</evidence>
<gene>
    <name evidence="1" type="ORF">RHIZ70_4183</name>
</gene>
<proteinExistence type="predicted"/>
<organism evidence="1 2">
    <name type="scientific">Ciceribacter selenitireducens ATCC BAA-1503</name>
    <dbReference type="NCBI Taxonomy" id="1336235"/>
    <lineage>
        <taxon>Bacteria</taxon>
        <taxon>Pseudomonadati</taxon>
        <taxon>Pseudomonadota</taxon>
        <taxon>Alphaproteobacteria</taxon>
        <taxon>Hyphomicrobiales</taxon>
        <taxon>Rhizobiaceae</taxon>
        <taxon>Ciceribacter</taxon>
    </lineage>
</organism>
<accession>A0A376AKX6</accession>
<keyword evidence="2" id="KW-1185">Reference proteome</keyword>
<sequence length="41" mass="4485">MKTKSRSAPPAETARSSALSTISEIHGRISDPRLFIAMVDR</sequence>
<dbReference type="Proteomes" id="UP000254764">
    <property type="component" value="Unassembled WGS sequence"/>
</dbReference>
<reference evidence="2" key="1">
    <citation type="submission" date="2018-07" db="EMBL/GenBank/DDBJ databases">
        <authorList>
            <person name="Peiro R."/>
            <person name="Begona"/>
            <person name="Cbmso G."/>
            <person name="Lopez M."/>
            <person name="Gonzalez S."/>
        </authorList>
    </citation>
    <scope>NUCLEOTIDE SEQUENCE [LARGE SCALE GENOMIC DNA]</scope>
</reference>
<dbReference type="AlphaFoldDB" id="A0A376AKX6"/>
<name>A0A376AKX6_9HYPH</name>
<evidence type="ECO:0000313" key="1">
    <source>
        <dbReference type="EMBL" id="SSC68475.1"/>
    </source>
</evidence>